<dbReference type="PANTHER" id="PTHR46206">
    <property type="entry name" value="CYTOCHROME P450"/>
    <property type="match status" value="1"/>
</dbReference>
<dbReference type="Pfam" id="PF00067">
    <property type="entry name" value="p450"/>
    <property type="match status" value="1"/>
</dbReference>
<keyword evidence="5 6" id="KW-0408">Iron</keyword>
<dbReference type="InterPro" id="IPR036396">
    <property type="entry name" value="Cyt_P450_sf"/>
</dbReference>
<evidence type="ECO:0000256" key="2">
    <source>
        <dbReference type="ARBA" id="ARBA00010617"/>
    </source>
</evidence>
<evidence type="ECO:0000256" key="6">
    <source>
        <dbReference type="PIRSR" id="PIRSR602403-1"/>
    </source>
</evidence>
<dbReference type="GO" id="GO:0016705">
    <property type="term" value="F:oxidoreductase activity, acting on paired donors, with incorporation or reduction of molecular oxygen"/>
    <property type="evidence" value="ECO:0007669"/>
    <property type="project" value="InterPro"/>
</dbReference>
<keyword evidence="4" id="KW-0560">Oxidoreductase</keyword>
<evidence type="ECO:0000256" key="3">
    <source>
        <dbReference type="ARBA" id="ARBA00022723"/>
    </source>
</evidence>
<dbReference type="PRINTS" id="PR00465">
    <property type="entry name" value="EP450IV"/>
</dbReference>
<dbReference type="OrthoDB" id="1844152at2759"/>
<dbReference type="RefSeq" id="XP_033605832.1">
    <property type="nucleotide sequence ID" value="XM_033742604.1"/>
</dbReference>
<comment type="cofactor">
    <cofactor evidence="1 6">
        <name>heme</name>
        <dbReference type="ChEBI" id="CHEBI:30413"/>
    </cofactor>
</comment>
<dbReference type="InterPro" id="IPR001128">
    <property type="entry name" value="Cyt_P450"/>
</dbReference>
<evidence type="ECO:0000256" key="1">
    <source>
        <dbReference type="ARBA" id="ARBA00001971"/>
    </source>
</evidence>
<dbReference type="GO" id="GO:0005506">
    <property type="term" value="F:iron ion binding"/>
    <property type="evidence" value="ECO:0007669"/>
    <property type="project" value="InterPro"/>
</dbReference>
<sequence length="552" mass="63715">MDHPKAVGYAPYLFSRIPDAVKIESLQKPLRLGVQYALEHPYQVATIAVLLIIGITSLSSVVTISANDNEVPLYSVRSAWEPQIWSSWNFFRRAAEILNGGYKKFPNRIWKFTRADVDMLVLPPRYVKELRSLPIDIASPTAAHAFNLSGSHTNMNIILKNNLHFRTLQEKLTPNLNRLARPMQEELEYAINMEIPESNGEWVQIKPYHSILRLVARVSARVFLGVPLCRSEEWLEISTEFTENTFISLVILRMFPRFLHGIVSWFLPSVWRANNYIRRAKRLLTPEIKERQAAWRKGYQTEKQMSLLSWMIEIASEAESKPQDLAHLEVVISLASIHTSQMNAVHVLYDLAAHPECIPILLEEIDSVVKEKGDCMSWDKTSFYKLKRLDSLMRESQRHNPPTLLSYHRIMQRDHILSDGMVLPKGAHITMPVNAIQNDPLVTPDPEEFQPWRYFDLRSQEGQGHLHQFATTEENILNFGKGKFACPGRFFASLEIKTILVRLLMDYDWRLPVGTERPANVAAHEFIFPKQEGVLEFRKRKKPEVEATRSEE</sequence>
<dbReference type="SUPFAM" id="SSF48264">
    <property type="entry name" value="Cytochrome P450"/>
    <property type="match status" value="1"/>
</dbReference>
<feature type="binding site" description="axial binding residue" evidence="6">
    <location>
        <position position="486"/>
    </location>
    <ligand>
        <name>heme</name>
        <dbReference type="ChEBI" id="CHEBI:30413"/>
    </ligand>
    <ligandPart>
        <name>Fe</name>
        <dbReference type="ChEBI" id="CHEBI:18248"/>
    </ligandPart>
</feature>
<dbReference type="AlphaFoldDB" id="A0A6A6WME7"/>
<evidence type="ECO:0000256" key="4">
    <source>
        <dbReference type="ARBA" id="ARBA00023002"/>
    </source>
</evidence>
<dbReference type="Gene3D" id="1.10.630.10">
    <property type="entry name" value="Cytochrome P450"/>
    <property type="match status" value="1"/>
</dbReference>
<dbReference type="CDD" id="cd11041">
    <property type="entry name" value="CYP503A1-like"/>
    <property type="match status" value="1"/>
</dbReference>
<dbReference type="GO" id="GO:0004497">
    <property type="term" value="F:monooxygenase activity"/>
    <property type="evidence" value="ECO:0007669"/>
    <property type="project" value="InterPro"/>
</dbReference>
<dbReference type="EMBL" id="ML996565">
    <property type="protein sequence ID" value="KAF2763381.1"/>
    <property type="molecule type" value="Genomic_DNA"/>
</dbReference>
<dbReference type="InterPro" id="IPR002403">
    <property type="entry name" value="Cyt_P450_E_grp-IV"/>
</dbReference>
<dbReference type="GO" id="GO:0020037">
    <property type="term" value="F:heme binding"/>
    <property type="evidence" value="ECO:0007669"/>
    <property type="project" value="InterPro"/>
</dbReference>
<dbReference type="Proteomes" id="UP000799437">
    <property type="component" value="Unassembled WGS sequence"/>
</dbReference>
<reference evidence="7" key="1">
    <citation type="journal article" date="2020" name="Stud. Mycol.">
        <title>101 Dothideomycetes genomes: a test case for predicting lifestyles and emergence of pathogens.</title>
        <authorList>
            <person name="Haridas S."/>
            <person name="Albert R."/>
            <person name="Binder M."/>
            <person name="Bloem J."/>
            <person name="Labutti K."/>
            <person name="Salamov A."/>
            <person name="Andreopoulos B."/>
            <person name="Baker S."/>
            <person name="Barry K."/>
            <person name="Bills G."/>
            <person name="Bluhm B."/>
            <person name="Cannon C."/>
            <person name="Castanera R."/>
            <person name="Culley D."/>
            <person name="Daum C."/>
            <person name="Ezra D."/>
            <person name="Gonzalez J."/>
            <person name="Henrissat B."/>
            <person name="Kuo A."/>
            <person name="Liang C."/>
            <person name="Lipzen A."/>
            <person name="Lutzoni F."/>
            <person name="Magnuson J."/>
            <person name="Mondo S."/>
            <person name="Nolan M."/>
            <person name="Ohm R."/>
            <person name="Pangilinan J."/>
            <person name="Park H.-J."/>
            <person name="Ramirez L."/>
            <person name="Alfaro M."/>
            <person name="Sun H."/>
            <person name="Tritt A."/>
            <person name="Yoshinaga Y."/>
            <person name="Zwiers L.-H."/>
            <person name="Turgeon B."/>
            <person name="Goodwin S."/>
            <person name="Spatafora J."/>
            <person name="Crous P."/>
            <person name="Grigoriev I."/>
        </authorList>
    </citation>
    <scope>NUCLEOTIDE SEQUENCE</scope>
    <source>
        <strain evidence="7">CBS 121739</strain>
    </source>
</reference>
<gene>
    <name evidence="7" type="ORF">EJ05DRAFT_460155</name>
</gene>
<dbReference type="GeneID" id="54483658"/>
<keyword evidence="3 6" id="KW-0479">Metal-binding</keyword>
<accession>A0A6A6WME7</accession>
<dbReference type="PANTHER" id="PTHR46206:SF4">
    <property type="entry name" value="P450, PUTATIVE (EUROFUNG)-RELATED"/>
    <property type="match status" value="1"/>
</dbReference>
<evidence type="ECO:0000256" key="5">
    <source>
        <dbReference type="ARBA" id="ARBA00023004"/>
    </source>
</evidence>
<protein>
    <submittedName>
        <fullName evidence="7">Cytochrome P450</fullName>
    </submittedName>
</protein>
<name>A0A6A6WME7_9PEZI</name>
<proteinExistence type="inferred from homology"/>
<comment type="similarity">
    <text evidence="2">Belongs to the cytochrome P450 family.</text>
</comment>
<organism evidence="7 8">
    <name type="scientific">Pseudovirgaria hyperparasitica</name>
    <dbReference type="NCBI Taxonomy" id="470096"/>
    <lineage>
        <taxon>Eukaryota</taxon>
        <taxon>Fungi</taxon>
        <taxon>Dikarya</taxon>
        <taxon>Ascomycota</taxon>
        <taxon>Pezizomycotina</taxon>
        <taxon>Dothideomycetes</taxon>
        <taxon>Dothideomycetes incertae sedis</taxon>
        <taxon>Acrospermales</taxon>
        <taxon>Acrospermaceae</taxon>
        <taxon>Pseudovirgaria</taxon>
    </lineage>
</organism>
<keyword evidence="6" id="KW-0349">Heme</keyword>
<evidence type="ECO:0000313" key="8">
    <source>
        <dbReference type="Proteomes" id="UP000799437"/>
    </source>
</evidence>
<keyword evidence="8" id="KW-1185">Reference proteome</keyword>
<evidence type="ECO:0000313" key="7">
    <source>
        <dbReference type="EMBL" id="KAF2763381.1"/>
    </source>
</evidence>